<evidence type="ECO:0000313" key="2">
    <source>
        <dbReference type="EMBL" id="GAA4288542.1"/>
    </source>
</evidence>
<protein>
    <submittedName>
        <fullName evidence="2">Uncharacterized protein</fullName>
    </submittedName>
</protein>
<proteinExistence type="predicted"/>
<evidence type="ECO:0000313" key="3">
    <source>
        <dbReference type="Proteomes" id="UP001499841"/>
    </source>
</evidence>
<sequence length="99" mass="10100">MKNVALDGADVGGGAIALRAPAPGPVHPHPAPCTRTRPRAPAPGPVHPHPAPCTRAAPRAQHAPGTAVEQALVCRKTRNVVASPVRPALCIQTVVVGLR</sequence>
<feature type="region of interest" description="Disordered" evidence="1">
    <location>
        <begin position="18"/>
        <end position="64"/>
    </location>
</feature>
<feature type="compositionally biased region" description="Pro residues" evidence="1">
    <location>
        <begin position="22"/>
        <end position="31"/>
    </location>
</feature>
<feature type="compositionally biased region" description="Pro residues" evidence="1">
    <location>
        <begin position="40"/>
        <end position="51"/>
    </location>
</feature>
<gene>
    <name evidence="2" type="ORF">GCM10022262_29020</name>
</gene>
<dbReference type="Proteomes" id="UP001499841">
    <property type="component" value="Unassembled WGS sequence"/>
</dbReference>
<accession>A0ABP8EX12</accession>
<name>A0ABP8EX12_9MICO</name>
<reference evidence="3" key="1">
    <citation type="journal article" date="2019" name="Int. J. Syst. Evol. Microbiol.">
        <title>The Global Catalogue of Microorganisms (GCM) 10K type strain sequencing project: providing services to taxonomists for standard genome sequencing and annotation.</title>
        <authorList>
            <consortium name="The Broad Institute Genomics Platform"/>
            <consortium name="The Broad Institute Genome Sequencing Center for Infectious Disease"/>
            <person name="Wu L."/>
            <person name="Ma J."/>
        </authorList>
    </citation>
    <scope>NUCLEOTIDE SEQUENCE [LARGE SCALE GENOMIC DNA]</scope>
    <source>
        <strain evidence="3">JCM 17459</strain>
    </source>
</reference>
<organism evidence="2 3">
    <name type="scientific">Georgenia daeguensis</name>
    <dbReference type="NCBI Taxonomy" id="908355"/>
    <lineage>
        <taxon>Bacteria</taxon>
        <taxon>Bacillati</taxon>
        <taxon>Actinomycetota</taxon>
        <taxon>Actinomycetes</taxon>
        <taxon>Micrococcales</taxon>
        <taxon>Bogoriellaceae</taxon>
        <taxon>Georgenia</taxon>
    </lineage>
</organism>
<comment type="caution">
    <text evidence="2">The sequence shown here is derived from an EMBL/GenBank/DDBJ whole genome shotgun (WGS) entry which is preliminary data.</text>
</comment>
<evidence type="ECO:0000256" key="1">
    <source>
        <dbReference type="SAM" id="MobiDB-lite"/>
    </source>
</evidence>
<dbReference type="EMBL" id="BAABBA010000015">
    <property type="protein sequence ID" value="GAA4288542.1"/>
    <property type="molecule type" value="Genomic_DNA"/>
</dbReference>
<keyword evidence="3" id="KW-1185">Reference proteome</keyword>